<sequence>MGSSAVLFVTDPACPRTTKQVLESLSYDFIPPAREGKYQLITAKASILTDDGLVIGLDFASTLLTESSTERRRSYSARCGRSAIDV</sequence>
<reference evidence="1" key="1">
    <citation type="submission" date="2018-10" db="EMBL/GenBank/DDBJ databases">
        <title>Effector identification in a new, highly contiguous assembly of the strawberry crown rot pathogen Phytophthora cactorum.</title>
        <authorList>
            <person name="Armitage A.D."/>
            <person name="Nellist C.F."/>
            <person name="Bates H."/>
            <person name="Vickerstaff R.J."/>
            <person name="Harrison R.J."/>
        </authorList>
    </citation>
    <scope>NUCLEOTIDE SEQUENCE</scope>
    <source>
        <strain evidence="1">P415</strain>
    </source>
</reference>
<proteinExistence type="predicted"/>
<gene>
    <name evidence="1" type="ORF">PC118_g19459</name>
</gene>
<comment type="caution">
    <text evidence="1">The sequence shown here is derived from an EMBL/GenBank/DDBJ whole genome shotgun (WGS) entry which is preliminary data.</text>
</comment>
<accession>A0A8T1FA57</accession>
<dbReference type="AlphaFoldDB" id="A0A8T1FA57"/>
<evidence type="ECO:0000313" key="2">
    <source>
        <dbReference type="Proteomes" id="UP000697107"/>
    </source>
</evidence>
<name>A0A8T1FA57_9STRA</name>
<dbReference type="Proteomes" id="UP000697107">
    <property type="component" value="Unassembled WGS sequence"/>
</dbReference>
<evidence type="ECO:0000313" key="1">
    <source>
        <dbReference type="EMBL" id="KAG2965920.1"/>
    </source>
</evidence>
<protein>
    <submittedName>
        <fullName evidence="1">Uncharacterized protein</fullName>
    </submittedName>
</protein>
<dbReference type="EMBL" id="RCML01001062">
    <property type="protein sequence ID" value="KAG2965920.1"/>
    <property type="molecule type" value="Genomic_DNA"/>
</dbReference>
<organism evidence="1 2">
    <name type="scientific">Phytophthora cactorum</name>
    <dbReference type="NCBI Taxonomy" id="29920"/>
    <lineage>
        <taxon>Eukaryota</taxon>
        <taxon>Sar</taxon>
        <taxon>Stramenopiles</taxon>
        <taxon>Oomycota</taxon>
        <taxon>Peronosporomycetes</taxon>
        <taxon>Peronosporales</taxon>
        <taxon>Peronosporaceae</taxon>
        <taxon>Phytophthora</taxon>
    </lineage>
</organism>